<dbReference type="Gene3D" id="2.40.440.10">
    <property type="entry name" value="L,D-transpeptidase catalytic domain-like"/>
    <property type="match status" value="1"/>
</dbReference>
<dbReference type="InterPro" id="IPR050979">
    <property type="entry name" value="LD-transpeptidase"/>
</dbReference>
<reference evidence="10 11" key="1">
    <citation type="journal article" date="2019" name="Environ. Microbiol.">
        <title>Species interactions and distinct microbial communities in high Arctic permafrost affected cryosols are associated with the CH4 and CO2 gas fluxes.</title>
        <authorList>
            <person name="Altshuler I."/>
            <person name="Hamel J."/>
            <person name="Turney S."/>
            <person name="Magnuson E."/>
            <person name="Levesque R."/>
            <person name="Greer C."/>
            <person name="Whyte L.G."/>
        </authorList>
    </citation>
    <scope>NUCLEOTIDE SEQUENCE [LARGE SCALE GENOMIC DNA]</scope>
    <source>
        <strain evidence="10 11">E6.1</strain>
    </source>
</reference>
<dbReference type="GO" id="GO:0071555">
    <property type="term" value="P:cell wall organization"/>
    <property type="evidence" value="ECO:0007669"/>
    <property type="project" value="UniProtKB-UniRule"/>
</dbReference>
<comment type="similarity">
    <text evidence="2">Belongs to the YkuD family.</text>
</comment>
<dbReference type="InterPro" id="IPR005490">
    <property type="entry name" value="LD_TPept_cat_dom"/>
</dbReference>
<dbReference type="PANTHER" id="PTHR30582:SF30">
    <property type="entry name" value="BLR4375 PROTEIN"/>
    <property type="match status" value="1"/>
</dbReference>
<dbReference type="PROSITE" id="PS52029">
    <property type="entry name" value="LD_TPASE"/>
    <property type="match status" value="1"/>
</dbReference>
<protein>
    <submittedName>
        <fullName evidence="10">Murein L,D-transpeptidase</fullName>
    </submittedName>
</protein>
<feature type="chain" id="PRO_5021468192" evidence="8">
    <location>
        <begin position="23"/>
        <end position="338"/>
    </location>
</feature>
<name>A0A502FYM1_9SPHN</name>
<evidence type="ECO:0000256" key="2">
    <source>
        <dbReference type="ARBA" id="ARBA00005992"/>
    </source>
</evidence>
<dbReference type="AlphaFoldDB" id="A0A502FYM1"/>
<evidence type="ECO:0000313" key="10">
    <source>
        <dbReference type="EMBL" id="TPG54635.1"/>
    </source>
</evidence>
<evidence type="ECO:0000256" key="3">
    <source>
        <dbReference type="ARBA" id="ARBA00022679"/>
    </source>
</evidence>
<dbReference type="Gene3D" id="1.10.101.10">
    <property type="entry name" value="PGBD-like superfamily/PGBD"/>
    <property type="match status" value="1"/>
</dbReference>
<evidence type="ECO:0000256" key="8">
    <source>
        <dbReference type="SAM" id="SignalP"/>
    </source>
</evidence>
<keyword evidence="8" id="KW-0732">Signal</keyword>
<dbReference type="EMBL" id="RCZC01000002">
    <property type="protein sequence ID" value="TPG54635.1"/>
    <property type="molecule type" value="Genomic_DNA"/>
</dbReference>
<dbReference type="Proteomes" id="UP000319931">
    <property type="component" value="Unassembled WGS sequence"/>
</dbReference>
<dbReference type="CDD" id="cd16913">
    <property type="entry name" value="YkuD_like"/>
    <property type="match status" value="1"/>
</dbReference>
<feature type="signal peptide" evidence="8">
    <location>
        <begin position="1"/>
        <end position="22"/>
    </location>
</feature>
<gene>
    <name evidence="10" type="ORF">EAH76_08355</name>
</gene>
<keyword evidence="11" id="KW-1185">Reference proteome</keyword>
<dbReference type="Pfam" id="PF01471">
    <property type="entry name" value="PG_binding_1"/>
    <property type="match status" value="1"/>
</dbReference>
<dbReference type="SUPFAM" id="SSF141523">
    <property type="entry name" value="L,D-transpeptidase catalytic domain-like"/>
    <property type="match status" value="1"/>
</dbReference>
<feature type="domain" description="L,D-TPase catalytic" evidence="9">
    <location>
        <begin position="204"/>
        <end position="337"/>
    </location>
</feature>
<dbReference type="OrthoDB" id="9787225at2"/>
<evidence type="ECO:0000256" key="1">
    <source>
        <dbReference type="ARBA" id="ARBA00004752"/>
    </source>
</evidence>
<keyword evidence="4 7" id="KW-0133">Cell shape</keyword>
<feature type="active site" description="Proton donor/acceptor" evidence="7">
    <location>
        <position position="297"/>
    </location>
</feature>
<dbReference type="InterPro" id="IPR038063">
    <property type="entry name" value="Transpep_catalytic_dom"/>
</dbReference>
<comment type="pathway">
    <text evidence="1 7">Cell wall biogenesis; peptidoglycan biosynthesis.</text>
</comment>
<evidence type="ECO:0000256" key="4">
    <source>
        <dbReference type="ARBA" id="ARBA00022960"/>
    </source>
</evidence>
<dbReference type="PANTHER" id="PTHR30582">
    <property type="entry name" value="L,D-TRANSPEPTIDASE"/>
    <property type="match status" value="1"/>
</dbReference>
<evidence type="ECO:0000313" key="11">
    <source>
        <dbReference type="Proteomes" id="UP000319931"/>
    </source>
</evidence>
<dbReference type="GO" id="GO:0008360">
    <property type="term" value="P:regulation of cell shape"/>
    <property type="evidence" value="ECO:0007669"/>
    <property type="project" value="UniProtKB-UniRule"/>
</dbReference>
<feature type="active site" description="Nucleophile" evidence="7">
    <location>
        <position position="313"/>
    </location>
</feature>
<dbReference type="SUPFAM" id="SSF47090">
    <property type="entry name" value="PGBD-like"/>
    <property type="match status" value="1"/>
</dbReference>
<dbReference type="InterPro" id="IPR036366">
    <property type="entry name" value="PGBDSf"/>
</dbReference>
<sequence>MRKMVAGTACLAIASFGLIAAAAPGTKTATTANVLDPSTLHVQVILDHLGFSPGVLDGRQGKSLVAALKGFQETRGLPQSGTMDRATLQALYPDRKWRPTVTVTLTPEMLAGPYTNPLPKNPALQAKLPQLGYRNAVEKLGEMFHTTPAVLVELNSPSTPLKAGSKIVVPNAIATSMAYNPKLPEKWRQTLASLNVDSTQPAGAKIVVSKSREVLRVLDKDGKLVAQFMATMGSEHDPLPIGTWKINGPSYNPPFHYNPKLFWDAKGSAKAALLPPGPNGPVGVVWLDLSKEHYGIHGTPSPETIGRAESHGCIRLTNWDAARLAMMVKPGTPAVFEK</sequence>
<organism evidence="10 11">
    <name type="scientific">Sphingomonas glacialis</name>
    <dbReference type="NCBI Taxonomy" id="658225"/>
    <lineage>
        <taxon>Bacteria</taxon>
        <taxon>Pseudomonadati</taxon>
        <taxon>Pseudomonadota</taxon>
        <taxon>Alphaproteobacteria</taxon>
        <taxon>Sphingomonadales</taxon>
        <taxon>Sphingomonadaceae</taxon>
        <taxon>Sphingomonas</taxon>
    </lineage>
</organism>
<evidence type="ECO:0000256" key="5">
    <source>
        <dbReference type="ARBA" id="ARBA00022984"/>
    </source>
</evidence>
<accession>A0A502FYM1</accession>
<evidence type="ECO:0000256" key="7">
    <source>
        <dbReference type="PROSITE-ProRule" id="PRU01373"/>
    </source>
</evidence>
<proteinExistence type="inferred from homology"/>
<dbReference type="RefSeq" id="WP_140849785.1">
    <property type="nucleotide sequence ID" value="NZ_RCZC01000002.1"/>
</dbReference>
<comment type="caution">
    <text evidence="10">The sequence shown here is derived from an EMBL/GenBank/DDBJ whole genome shotgun (WGS) entry which is preliminary data.</text>
</comment>
<dbReference type="InterPro" id="IPR002477">
    <property type="entry name" value="Peptidoglycan-bd-like"/>
</dbReference>
<evidence type="ECO:0000259" key="9">
    <source>
        <dbReference type="PROSITE" id="PS52029"/>
    </source>
</evidence>
<keyword evidence="6 7" id="KW-0961">Cell wall biogenesis/degradation</keyword>
<dbReference type="GO" id="GO:0016740">
    <property type="term" value="F:transferase activity"/>
    <property type="evidence" value="ECO:0007669"/>
    <property type="project" value="UniProtKB-KW"/>
</dbReference>
<dbReference type="GO" id="GO:0018104">
    <property type="term" value="P:peptidoglycan-protein cross-linking"/>
    <property type="evidence" value="ECO:0007669"/>
    <property type="project" value="TreeGrafter"/>
</dbReference>
<dbReference type="GO" id="GO:0005576">
    <property type="term" value="C:extracellular region"/>
    <property type="evidence" value="ECO:0007669"/>
    <property type="project" value="TreeGrafter"/>
</dbReference>
<keyword evidence="5 7" id="KW-0573">Peptidoglycan synthesis</keyword>
<dbReference type="GO" id="GO:0071972">
    <property type="term" value="F:peptidoglycan L,D-transpeptidase activity"/>
    <property type="evidence" value="ECO:0007669"/>
    <property type="project" value="TreeGrafter"/>
</dbReference>
<dbReference type="InterPro" id="IPR036365">
    <property type="entry name" value="PGBD-like_sf"/>
</dbReference>
<evidence type="ECO:0000256" key="6">
    <source>
        <dbReference type="ARBA" id="ARBA00023316"/>
    </source>
</evidence>
<keyword evidence="3" id="KW-0808">Transferase</keyword>
<dbReference type="Pfam" id="PF03734">
    <property type="entry name" value="YkuD"/>
    <property type="match status" value="1"/>
</dbReference>
<dbReference type="UniPathway" id="UPA00219"/>